<protein>
    <submittedName>
        <fullName evidence="1">Uncharacterized protein</fullName>
    </submittedName>
</protein>
<evidence type="ECO:0000313" key="1">
    <source>
        <dbReference type="EMBL" id="KFI24360.1"/>
    </source>
</evidence>
<dbReference type="AlphaFoldDB" id="A0A086XQR0"/>
<organism evidence="1 2">
    <name type="scientific">Paenirhodobacter enshiensis</name>
    <dbReference type="NCBI Taxonomy" id="1105367"/>
    <lineage>
        <taxon>Bacteria</taxon>
        <taxon>Pseudomonadati</taxon>
        <taxon>Pseudomonadota</taxon>
        <taxon>Alphaproteobacteria</taxon>
        <taxon>Rhodobacterales</taxon>
        <taxon>Rhodobacter group</taxon>
        <taxon>Paenirhodobacter</taxon>
    </lineage>
</organism>
<keyword evidence="2" id="KW-1185">Reference proteome</keyword>
<proteinExistence type="predicted"/>
<accession>A0A086XQR0</accession>
<name>A0A086XQR0_9RHOB</name>
<evidence type="ECO:0000313" key="2">
    <source>
        <dbReference type="Proteomes" id="UP000028824"/>
    </source>
</evidence>
<dbReference type="EMBL" id="JFZB01000052">
    <property type="protein sequence ID" value="KFI24360.1"/>
    <property type="molecule type" value="Genomic_DNA"/>
</dbReference>
<sequence>MVRKPQPLFEEAQYCIRSGVVRIGNGITDRREIGFIAERRICGFLDWALWWPLAGCDWRMSRDEALADIARDRDFRRQYRRRTPVEMIYERDIPDGADYRSRSPKPPRP</sequence>
<dbReference type="RefSeq" id="WP_036640155.1">
    <property type="nucleotide sequence ID" value="NZ_JFZB01000052.1"/>
</dbReference>
<gene>
    <name evidence="1" type="ORF">CG50_10695</name>
</gene>
<reference evidence="1 2" key="1">
    <citation type="submission" date="2014-03" db="EMBL/GenBank/DDBJ databases">
        <title>Genome of Paenirhodobacter enshiensis DW2-9.</title>
        <authorList>
            <person name="Wang D."/>
            <person name="Wang G."/>
        </authorList>
    </citation>
    <scope>NUCLEOTIDE SEQUENCE [LARGE SCALE GENOMIC DNA]</scope>
    <source>
        <strain evidence="1 2">DW2-9</strain>
    </source>
</reference>
<dbReference type="Proteomes" id="UP000028824">
    <property type="component" value="Unassembled WGS sequence"/>
</dbReference>
<comment type="caution">
    <text evidence="1">The sequence shown here is derived from an EMBL/GenBank/DDBJ whole genome shotgun (WGS) entry which is preliminary data.</text>
</comment>